<feature type="transmembrane region" description="Helical" evidence="1">
    <location>
        <begin position="44"/>
        <end position="62"/>
    </location>
</feature>
<proteinExistence type="predicted"/>
<reference evidence="3 5" key="2">
    <citation type="submission" date="2016-10" db="EMBL/GenBank/DDBJ databases">
        <authorList>
            <person name="Varghese N."/>
            <person name="Submissions S."/>
        </authorList>
    </citation>
    <scope>NUCLEOTIDE SEQUENCE [LARGE SCALE GENOMIC DNA]</scope>
    <source>
        <strain evidence="3 5">JB1</strain>
    </source>
</reference>
<evidence type="ECO:0000313" key="5">
    <source>
        <dbReference type="Proteomes" id="UP000182793"/>
    </source>
</evidence>
<reference evidence="2 4" key="1">
    <citation type="journal article" date="2014" name="Genome Announc.">
        <title>Draft Genome Sequences of Streptococcus bovis Strains ATCC 33317 and JB1.</title>
        <authorList>
            <person name="Benahmed F.H."/>
            <person name="Gopinath G.R."/>
            <person name="Harbottle H."/>
            <person name="Cotta M.A."/>
            <person name="Luo Y."/>
            <person name="Henderson C."/>
            <person name="Teri P."/>
            <person name="Soppet D."/>
            <person name="Rasmussen M."/>
            <person name="Whitehead T.R."/>
            <person name="Davidson M."/>
        </authorList>
    </citation>
    <scope>NUCLEOTIDE SEQUENCE [LARGE SCALE GENOMIC DNA]</scope>
    <source>
        <strain evidence="2 4">JB1</strain>
    </source>
</reference>
<dbReference type="Proteomes" id="UP000182793">
    <property type="component" value="Unassembled WGS sequence"/>
</dbReference>
<keyword evidence="1" id="KW-0812">Transmembrane</keyword>
<keyword evidence="1" id="KW-1133">Transmembrane helix</keyword>
<dbReference type="Proteomes" id="UP000029382">
    <property type="component" value="Unassembled WGS sequence"/>
</dbReference>
<evidence type="ECO:0000256" key="1">
    <source>
        <dbReference type="SAM" id="Phobius"/>
    </source>
</evidence>
<name>A0A091BRD4_STREI</name>
<comment type="caution">
    <text evidence="2">The sequence shown here is derived from an EMBL/GenBank/DDBJ whole genome shotgun (WGS) entry which is preliminary data.</text>
</comment>
<protein>
    <submittedName>
        <fullName evidence="2">Uncharacterized protein</fullName>
    </submittedName>
</protein>
<keyword evidence="1" id="KW-0472">Membrane</keyword>
<keyword evidence="5" id="KW-1185">Reference proteome</keyword>
<sequence>MSLIGFLSVVLSILFLHILAYPRREGGDKTYIPKLEPIFPLQKFLENVLLPFVLAALAYLLMGK</sequence>
<dbReference type="EMBL" id="AUZH01000013">
    <property type="protein sequence ID" value="KFN88241.1"/>
    <property type="molecule type" value="Genomic_DNA"/>
</dbReference>
<evidence type="ECO:0000313" key="4">
    <source>
        <dbReference type="Proteomes" id="UP000029382"/>
    </source>
</evidence>
<gene>
    <name evidence="2" type="ORF">H702_03875</name>
    <name evidence="3" type="ORF">SAMN02910290_00167</name>
</gene>
<dbReference type="RefSeq" id="WP_039696490.1">
    <property type="nucleotide sequence ID" value="NZ_AUZH01000013.1"/>
</dbReference>
<evidence type="ECO:0000313" key="3">
    <source>
        <dbReference type="EMBL" id="SFL04016.1"/>
    </source>
</evidence>
<dbReference type="EMBL" id="FOTG01000002">
    <property type="protein sequence ID" value="SFL04016.1"/>
    <property type="molecule type" value="Genomic_DNA"/>
</dbReference>
<accession>A0A091BRD4</accession>
<dbReference type="AlphaFoldDB" id="A0A091BRD4"/>
<organism evidence="2 4">
    <name type="scientific">Streptococcus equinus JB1</name>
    <dbReference type="NCBI Taxonomy" id="1294274"/>
    <lineage>
        <taxon>Bacteria</taxon>
        <taxon>Bacillati</taxon>
        <taxon>Bacillota</taxon>
        <taxon>Bacilli</taxon>
        <taxon>Lactobacillales</taxon>
        <taxon>Streptococcaceae</taxon>
        <taxon>Streptococcus</taxon>
    </lineage>
</organism>
<evidence type="ECO:0000313" key="2">
    <source>
        <dbReference type="EMBL" id="KFN88241.1"/>
    </source>
</evidence>